<dbReference type="GeneID" id="9184748"/>
<dbReference type="Proteomes" id="UP000006911">
    <property type="component" value="Unassembled WGS sequence"/>
</dbReference>
<gene>
    <name evidence="1" type="ORF">GSTUM_00009679001</name>
</gene>
<reference evidence="1 2" key="1">
    <citation type="journal article" date="2010" name="Nature">
        <title>Perigord black truffle genome uncovers evolutionary origins and mechanisms of symbiosis.</title>
        <authorList>
            <person name="Martin F."/>
            <person name="Kohler A."/>
            <person name="Murat C."/>
            <person name="Balestrini R."/>
            <person name="Coutinho P.M."/>
            <person name="Jaillon O."/>
            <person name="Montanini B."/>
            <person name="Morin E."/>
            <person name="Noel B."/>
            <person name="Percudani R."/>
            <person name="Porcel B."/>
            <person name="Rubini A."/>
            <person name="Amicucci A."/>
            <person name="Amselem J."/>
            <person name="Anthouard V."/>
            <person name="Arcioni S."/>
            <person name="Artiguenave F."/>
            <person name="Aury J.M."/>
            <person name="Ballario P."/>
            <person name="Bolchi A."/>
            <person name="Brenna A."/>
            <person name="Brun A."/>
            <person name="Buee M."/>
            <person name="Cantarel B."/>
            <person name="Chevalier G."/>
            <person name="Couloux A."/>
            <person name="Da Silva C."/>
            <person name="Denoeud F."/>
            <person name="Duplessis S."/>
            <person name="Ghignone S."/>
            <person name="Hilselberger B."/>
            <person name="Iotti M."/>
            <person name="Marcais B."/>
            <person name="Mello A."/>
            <person name="Miranda M."/>
            <person name="Pacioni G."/>
            <person name="Quesneville H."/>
            <person name="Riccioni C."/>
            <person name="Ruotolo R."/>
            <person name="Splivallo R."/>
            <person name="Stocchi V."/>
            <person name="Tisserant E."/>
            <person name="Viscomi A.R."/>
            <person name="Zambonelli A."/>
            <person name="Zampieri E."/>
            <person name="Henrissat B."/>
            <person name="Lebrun M.H."/>
            <person name="Paolocci F."/>
            <person name="Bonfante P."/>
            <person name="Ottonello S."/>
            <person name="Wincker P."/>
        </authorList>
    </citation>
    <scope>NUCLEOTIDE SEQUENCE [LARGE SCALE GENOMIC DNA]</scope>
    <source>
        <strain evidence="1 2">Mel28</strain>
    </source>
</reference>
<keyword evidence="2" id="KW-1185">Reference proteome</keyword>
<dbReference type="KEGG" id="tml:GSTUM_00009679001"/>
<dbReference type="AlphaFoldDB" id="D5GKP3"/>
<dbReference type="InParanoid" id="D5GKP3"/>
<proteinExistence type="predicted"/>
<name>D5GKP3_TUBMM</name>
<accession>D5GKP3</accession>
<dbReference type="HOGENOM" id="CLU_3410813_0_0_1"/>
<evidence type="ECO:0000313" key="1">
    <source>
        <dbReference type="EMBL" id="CAZ85086.1"/>
    </source>
</evidence>
<evidence type="ECO:0000313" key="2">
    <source>
        <dbReference type="Proteomes" id="UP000006911"/>
    </source>
</evidence>
<protein>
    <submittedName>
        <fullName evidence="1">(Perigord truffle) hypothetical protein</fullName>
    </submittedName>
</protein>
<organism evidence="1 2">
    <name type="scientific">Tuber melanosporum (strain Mel28)</name>
    <name type="common">Perigord black truffle</name>
    <dbReference type="NCBI Taxonomy" id="656061"/>
    <lineage>
        <taxon>Eukaryota</taxon>
        <taxon>Fungi</taxon>
        <taxon>Dikarya</taxon>
        <taxon>Ascomycota</taxon>
        <taxon>Pezizomycotina</taxon>
        <taxon>Pezizomycetes</taxon>
        <taxon>Pezizales</taxon>
        <taxon>Tuberaceae</taxon>
        <taxon>Tuber</taxon>
    </lineage>
</organism>
<dbReference type="EMBL" id="FN430340">
    <property type="protein sequence ID" value="CAZ85086.1"/>
    <property type="molecule type" value="Genomic_DNA"/>
</dbReference>
<sequence>MIIYIVYFERLCSRWANTLAIHNREVSAL</sequence>
<dbReference type="RefSeq" id="XP_002840895.1">
    <property type="nucleotide sequence ID" value="XM_002840849.1"/>
</dbReference>